<reference evidence="1 2" key="1">
    <citation type="journal article" date="2008" name="Genomics">
        <title>Evolution in the laboratory: the genome of Halobacterium salinarum strain R1 compared to that of strain NRC-1.</title>
        <authorList>
            <person name="Pfeiffer F."/>
            <person name="Schuster S.C."/>
            <person name="Broicher A."/>
            <person name="Falb M."/>
            <person name="Palm P."/>
            <person name="Rodewald K."/>
            <person name="Ruepp A."/>
            <person name="Soppa J."/>
            <person name="Tittor J."/>
            <person name="Oesterhelt D."/>
        </authorList>
    </citation>
    <scope>NUCLEOTIDE SEQUENCE [LARGE SCALE GENOMIC DNA]</scope>
    <source>
        <strain evidence="2">ATCC 29341 / DSM 671 / R1</strain>
    </source>
</reference>
<dbReference type="HOGENOM" id="CLU_1976471_0_0_2"/>
<accession>B0R496</accession>
<proteinExistence type="predicted"/>
<evidence type="ECO:0000313" key="2">
    <source>
        <dbReference type="Proteomes" id="UP000001321"/>
    </source>
</evidence>
<dbReference type="Proteomes" id="UP000001321">
    <property type="component" value="Chromosome"/>
</dbReference>
<dbReference type="PROSITE" id="PS51257">
    <property type="entry name" value="PROKAR_LIPOPROTEIN"/>
    <property type="match status" value="1"/>
</dbReference>
<sequence>MRNLRCADVGREHRLAEHSHRLAIVVLLLQGCTTALQDCVIRVFPTQRDRTKERRGETVREILWLTPTVFCVDLSNVVKRKILIRCVDSPRERHGKLHPYYEEHRQDDQPAVCVTRSLRPPTSETA</sequence>
<dbReference type="EMBL" id="AM774415">
    <property type="protein sequence ID" value="CAP13561.1"/>
    <property type="molecule type" value="Genomic_DNA"/>
</dbReference>
<evidence type="ECO:0000313" key="1">
    <source>
        <dbReference type="EMBL" id="CAP13561.1"/>
    </source>
</evidence>
<gene>
    <name evidence="1" type="ordered locus">OE_2234F</name>
</gene>
<protein>
    <submittedName>
        <fullName evidence="1">Uncharacterized protein</fullName>
    </submittedName>
</protein>
<organism evidence="1 2">
    <name type="scientific">Halobacterium salinarum (strain ATCC 29341 / DSM 671 / R1)</name>
    <dbReference type="NCBI Taxonomy" id="478009"/>
    <lineage>
        <taxon>Archaea</taxon>
        <taxon>Methanobacteriati</taxon>
        <taxon>Methanobacteriota</taxon>
        <taxon>Stenosarchaea group</taxon>
        <taxon>Halobacteria</taxon>
        <taxon>Halobacteriales</taxon>
        <taxon>Halobacteriaceae</taxon>
        <taxon>Halobacterium</taxon>
        <taxon>Halobacterium salinarum NRC-34001</taxon>
    </lineage>
</organism>
<dbReference type="AlphaFoldDB" id="B0R496"/>
<dbReference type="KEGG" id="hsl:OE_2234F"/>
<name>B0R496_HALS3</name>
<dbReference type="EnsemblBacteria" id="CAP13561">
    <property type="protein sequence ID" value="CAP13561"/>
    <property type="gene ID" value="OE_2234F"/>
</dbReference>